<evidence type="ECO:0000313" key="4">
    <source>
        <dbReference type="Proteomes" id="UP001443914"/>
    </source>
</evidence>
<dbReference type="InterPro" id="IPR036691">
    <property type="entry name" value="Endo/exonu/phosph_ase_sf"/>
</dbReference>
<dbReference type="AlphaFoldDB" id="A0AAW1IIJ0"/>
<dbReference type="SUPFAM" id="SSF56219">
    <property type="entry name" value="DNase I-like"/>
    <property type="match status" value="1"/>
</dbReference>
<dbReference type="Gene3D" id="3.60.10.10">
    <property type="entry name" value="Endonuclease/exonuclease/phosphatase"/>
    <property type="match status" value="1"/>
</dbReference>
<dbReference type="PANTHER" id="PTHR31286:SF180">
    <property type="entry name" value="OS10G0362600 PROTEIN"/>
    <property type="match status" value="1"/>
</dbReference>
<dbReference type="PANTHER" id="PTHR31286">
    <property type="entry name" value="GLYCINE-RICH CELL WALL STRUCTURAL PROTEIN 1.8-LIKE"/>
    <property type="match status" value="1"/>
</dbReference>
<dbReference type="InterPro" id="IPR040256">
    <property type="entry name" value="At4g02000-like"/>
</dbReference>
<evidence type="ECO:0000313" key="3">
    <source>
        <dbReference type="EMBL" id="KAK9689919.1"/>
    </source>
</evidence>
<accession>A0AAW1IIJ0</accession>
<feature type="region of interest" description="Disordered" evidence="1">
    <location>
        <begin position="1"/>
        <end position="24"/>
    </location>
</feature>
<organism evidence="3 4">
    <name type="scientific">Saponaria officinalis</name>
    <name type="common">Common soapwort</name>
    <name type="synonym">Lychnis saponaria</name>
    <dbReference type="NCBI Taxonomy" id="3572"/>
    <lineage>
        <taxon>Eukaryota</taxon>
        <taxon>Viridiplantae</taxon>
        <taxon>Streptophyta</taxon>
        <taxon>Embryophyta</taxon>
        <taxon>Tracheophyta</taxon>
        <taxon>Spermatophyta</taxon>
        <taxon>Magnoliopsida</taxon>
        <taxon>eudicotyledons</taxon>
        <taxon>Gunneridae</taxon>
        <taxon>Pentapetalae</taxon>
        <taxon>Caryophyllales</taxon>
        <taxon>Caryophyllaceae</taxon>
        <taxon>Caryophylleae</taxon>
        <taxon>Saponaria</taxon>
    </lineage>
</organism>
<name>A0AAW1IIJ0_SAPOF</name>
<evidence type="ECO:0000256" key="1">
    <source>
        <dbReference type="SAM" id="MobiDB-lite"/>
    </source>
</evidence>
<gene>
    <name evidence="3" type="ORF">RND81_09G090900</name>
</gene>
<comment type="caution">
    <text evidence="3">The sequence shown here is derived from an EMBL/GenBank/DDBJ whole genome shotgun (WGS) entry which is preliminary data.</text>
</comment>
<feature type="domain" description="Endonuclease/exonuclease/phosphatase" evidence="2">
    <location>
        <begin position="239"/>
        <end position="459"/>
    </location>
</feature>
<dbReference type="GO" id="GO:0003824">
    <property type="term" value="F:catalytic activity"/>
    <property type="evidence" value="ECO:0007669"/>
    <property type="project" value="InterPro"/>
</dbReference>
<sequence length="470" mass="53057">MSDKKHPDVVNAEHSQVRPLALDSISDEGETELPEAAAEESGKKTLKFEADDVAAEVEYWKTAVAWTPEVKLTKEVVEVVSVWIRLHGLGLKFWGKNCLEKLATEVGRFVKCDMFTEQRIHVAYARLLVEVGLNQPMVPEIQFLDETDKMCAVKVEYEWLPVICASCGGFVHKADTCKLKKTQRVWRQKAVQPVCVVAPPSVPPLCLLGGWEIGRFCGDGVSNGGTSSSIWTMGKIGFWNVRGLNSLTKQKEIMWFLHKNKVDLFGLLETKIRSTNINKFAGVIGNNWSFCTNHSCHVGGRIWILWNPLMFQLLHIVVDAQVIHARVKLLCGNVDFWLSMVYGFNGANERRGLWVSFRMMKNNISGPWIWCGDFNCVLGSDERIGLPVQLSEIKDFTECVHDCGMFDIKAIGSFFTWNNKQEGNHRVYSRLDRVMHNGDWGLRFDEAFAQFLPEGLSDHCPCLISLAGEV</sequence>
<evidence type="ECO:0000259" key="2">
    <source>
        <dbReference type="Pfam" id="PF03372"/>
    </source>
</evidence>
<protein>
    <recommendedName>
        <fullName evidence="2">Endonuclease/exonuclease/phosphatase domain-containing protein</fullName>
    </recommendedName>
</protein>
<dbReference type="Proteomes" id="UP001443914">
    <property type="component" value="Unassembled WGS sequence"/>
</dbReference>
<reference evidence="3" key="1">
    <citation type="submission" date="2024-03" db="EMBL/GenBank/DDBJ databases">
        <title>WGS assembly of Saponaria officinalis var. Norfolk2.</title>
        <authorList>
            <person name="Jenkins J."/>
            <person name="Shu S."/>
            <person name="Grimwood J."/>
            <person name="Barry K."/>
            <person name="Goodstein D."/>
            <person name="Schmutz J."/>
            <person name="Leebens-Mack J."/>
            <person name="Osbourn A."/>
        </authorList>
    </citation>
    <scope>NUCLEOTIDE SEQUENCE [LARGE SCALE GENOMIC DNA]</scope>
    <source>
        <strain evidence="3">JIC</strain>
    </source>
</reference>
<dbReference type="EMBL" id="JBDFQZ010000009">
    <property type="protein sequence ID" value="KAK9689919.1"/>
    <property type="molecule type" value="Genomic_DNA"/>
</dbReference>
<dbReference type="Pfam" id="PF03372">
    <property type="entry name" value="Exo_endo_phos"/>
    <property type="match status" value="1"/>
</dbReference>
<keyword evidence="4" id="KW-1185">Reference proteome</keyword>
<proteinExistence type="predicted"/>
<dbReference type="InterPro" id="IPR005135">
    <property type="entry name" value="Endo/exonuclease/phosphatase"/>
</dbReference>